<name>A0ABU7UWF2_9GAMM</name>
<gene>
    <name evidence="2" type="ORF">V3390_00890</name>
</gene>
<proteinExistence type="predicted"/>
<reference evidence="2 3" key="1">
    <citation type="submission" date="2024-01" db="EMBL/GenBank/DDBJ databases">
        <title>Novel species of the genus Luteimonas isolated from rivers.</title>
        <authorList>
            <person name="Lu H."/>
        </authorList>
    </citation>
    <scope>NUCLEOTIDE SEQUENCE [LARGE SCALE GENOMIC DNA]</scope>
    <source>
        <strain evidence="2 3">FXH3W</strain>
    </source>
</reference>
<evidence type="ECO:0000313" key="3">
    <source>
        <dbReference type="Proteomes" id="UP001356170"/>
    </source>
</evidence>
<keyword evidence="1" id="KW-0732">Signal</keyword>
<comment type="caution">
    <text evidence="2">The sequence shown here is derived from an EMBL/GenBank/DDBJ whole genome shotgun (WGS) entry which is preliminary data.</text>
</comment>
<accession>A0ABU7UWF2</accession>
<evidence type="ECO:0000313" key="2">
    <source>
        <dbReference type="EMBL" id="MEF2154802.1"/>
    </source>
</evidence>
<feature type="signal peptide" evidence="1">
    <location>
        <begin position="1"/>
        <end position="26"/>
    </location>
</feature>
<organism evidence="2 3">
    <name type="scientific">Aquilutibacter rugosus</name>
    <dbReference type="NCBI Taxonomy" id="3115820"/>
    <lineage>
        <taxon>Bacteria</taxon>
        <taxon>Pseudomonadati</taxon>
        <taxon>Pseudomonadota</taxon>
        <taxon>Gammaproteobacteria</taxon>
        <taxon>Lysobacterales</taxon>
        <taxon>Lysobacteraceae</taxon>
        <taxon>Aquilutibacter</taxon>
    </lineage>
</organism>
<keyword evidence="3" id="KW-1185">Reference proteome</keyword>
<protein>
    <submittedName>
        <fullName evidence="2">Uncharacterized protein</fullName>
    </submittedName>
</protein>
<dbReference type="EMBL" id="JAZHBO010000001">
    <property type="protein sequence ID" value="MEF2154802.1"/>
    <property type="molecule type" value="Genomic_DNA"/>
</dbReference>
<dbReference type="Proteomes" id="UP001356170">
    <property type="component" value="Unassembled WGS sequence"/>
</dbReference>
<feature type="chain" id="PRO_5047456547" evidence="1">
    <location>
        <begin position="27"/>
        <end position="1111"/>
    </location>
</feature>
<evidence type="ECO:0000256" key="1">
    <source>
        <dbReference type="SAM" id="SignalP"/>
    </source>
</evidence>
<sequence length="1111" mass="116050">MQPSKTLRLRVLTLGIAACLASGASAQSLVVFSSTGGVKAVTPGQVHTQKTGVTQLRLADGSIVSVVGPAAFQIRADGSFELITGSVTAVAGSSSTRIHLPLGGSMQLGAGGNSGNVTVNGVGVTGGVLNGQVTISGNKGSLTVKSGEFWSGLAGGTPAKTLGNSGVAVPSSVDHSNWLALYLMTASTGALGQAMDATAVEKLLQFQAFVAKGGTPSDWKGGDIKAILAAYSDWAKRTGASGIPVALDNFLKQLASYFASGKSIDAYPELPLYQNYTAALDALRQYLMNGGVPSQYGALTADQIKAMLAMLQQTGSFSSFFNANGAFWGQYLSWVNGSNNPDAFPGLPESLTQKLDRYQTALDRMYAWIAAGHAPSAYGELSLAQMEEYLVALESNGRLNTMPDPKGEFWRLYVAYLTNTDKPADLFYFLPMYEQSIDSLKAYYTYLIKGGKPSEYTAASQESLYKMMQMLSEAGRINSFGDPSVFMADFYAYLSKGGIANDYPNLPKTPTPGGGAFSVASVQVVSAANMPGAFNGMAGSSATATTLTANETTKAITGEIPNQSAVSVIKIPTDAKLLEHGELTTGVGYGRLVSGDSQGRFSFDGKDYAYTANHGLHYAYVPELTSMPQPLILKYKLAGATKPTTNSGSNPAGTFDATAAIAFTQAKYRIGMEGSLVMPGDATYTFQTDGGLKAVEINGYDSDGSSSGMFSMFMFGTGRSCPAKERCSIDMWWKLGGSTANFLATSYRTRSSATGDGIVGAAIFTQDGIYTPPPLPTVELTKFAGNKVEGLVGLQLVKKSTSFTSSVNSTGYWTRFDGSSKLLEVAQTNTLSGWVQGASTETNAGHDGDKAAWITWRDGIWGAGDFSSFTVLRSIDPSRIPAVGTTVNYNLLPGAGLAPTRKDSNGNVVNGSVTSGKAAVSFANSFSALFGMELNLAMNSANYAFSTSGGIAKPSVTLQQIYVGDNRGYTATYAMRATDNAGGLCSGSQCLATGSVLLGGTSADQLAVSYVANNHTDVRNNFGGIVVFDKATAPSSSAMPSPETAGWGRWTGPVLPTPTPGSIPVPVPVPNGANAMPGAEFVNQGAPSGALTAHAQRRMLDTLGLDIRFNH</sequence>
<dbReference type="RefSeq" id="WP_331702959.1">
    <property type="nucleotide sequence ID" value="NZ_JAZHBO010000001.1"/>
</dbReference>